<organism evidence="5 6">
    <name type="scientific">Coemansia brasiliensis</name>
    <dbReference type="NCBI Taxonomy" id="2650707"/>
    <lineage>
        <taxon>Eukaryota</taxon>
        <taxon>Fungi</taxon>
        <taxon>Fungi incertae sedis</taxon>
        <taxon>Zoopagomycota</taxon>
        <taxon>Kickxellomycotina</taxon>
        <taxon>Kickxellomycetes</taxon>
        <taxon>Kickxellales</taxon>
        <taxon>Kickxellaceae</taxon>
        <taxon>Coemansia</taxon>
    </lineage>
</organism>
<feature type="domain" description="RRM" evidence="4">
    <location>
        <begin position="129"/>
        <end position="201"/>
    </location>
</feature>
<dbReference type="GO" id="GO:0005634">
    <property type="term" value="C:nucleus"/>
    <property type="evidence" value="ECO:0007669"/>
    <property type="project" value="TreeGrafter"/>
</dbReference>
<dbReference type="EMBL" id="JANBUW010001877">
    <property type="protein sequence ID" value="KAJ2842195.1"/>
    <property type="molecule type" value="Genomic_DNA"/>
</dbReference>
<proteinExistence type="predicted"/>
<keyword evidence="1 2" id="KW-0694">RNA-binding</keyword>
<evidence type="ECO:0000256" key="2">
    <source>
        <dbReference type="PROSITE-ProRule" id="PRU00176"/>
    </source>
</evidence>
<evidence type="ECO:0000256" key="3">
    <source>
        <dbReference type="SAM" id="MobiDB-lite"/>
    </source>
</evidence>
<protein>
    <submittedName>
        <fullName evidence="5">E3 ubiquitin-protein ligase pub1</fullName>
    </submittedName>
</protein>
<name>A0A9W8I0L5_9FUNG</name>
<dbReference type="PANTHER" id="PTHR48025">
    <property type="entry name" value="OS02G0815200 PROTEIN"/>
    <property type="match status" value="1"/>
</dbReference>
<dbReference type="Proteomes" id="UP001139887">
    <property type="component" value="Unassembled WGS sequence"/>
</dbReference>
<feature type="domain" description="RRM" evidence="4">
    <location>
        <begin position="22"/>
        <end position="100"/>
    </location>
</feature>
<gene>
    <name evidence="5" type="primary">PUB1</name>
    <name evidence="5" type="ORF">IWW36_005996</name>
</gene>
<keyword evidence="6" id="KW-1185">Reference proteome</keyword>
<dbReference type="Gene3D" id="3.30.70.330">
    <property type="match status" value="2"/>
</dbReference>
<reference evidence="5" key="1">
    <citation type="submission" date="2022-07" db="EMBL/GenBank/DDBJ databases">
        <title>Phylogenomic reconstructions and comparative analyses of Kickxellomycotina fungi.</title>
        <authorList>
            <person name="Reynolds N.K."/>
            <person name="Stajich J.E."/>
            <person name="Barry K."/>
            <person name="Grigoriev I.V."/>
            <person name="Crous P."/>
            <person name="Smith M.E."/>
        </authorList>
    </citation>
    <scope>NUCLEOTIDE SEQUENCE</scope>
    <source>
        <strain evidence="5">NRRL 1566</strain>
    </source>
</reference>
<dbReference type="InterPro" id="IPR035979">
    <property type="entry name" value="RBD_domain_sf"/>
</dbReference>
<feature type="compositionally biased region" description="Polar residues" evidence="3">
    <location>
        <begin position="301"/>
        <end position="310"/>
    </location>
</feature>
<evidence type="ECO:0000313" key="6">
    <source>
        <dbReference type="Proteomes" id="UP001139887"/>
    </source>
</evidence>
<dbReference type="Pfam" id="PF00076">
    <property type="entry name" value="RRM_1"/>
    <property type="match status" value="2"/>
</dbReference>
<dbReference type="OrthoDB" id="8093034at2759"/>
<dbReference type="AlphaFoldDB" id="A0A9W8I0L5"/>
<accession>A0A9W8I0L5</accession>
<dbReference type="PROSITE" id="PS50102">
    <property type="entry name" value="RRM"/>
    <property type="match status" value="2"/>
</dbReference>
<dbReference type="CDD" id="cd12619">
    <property type="entry name" value="RRM2_PUB1"/>
    <property type="match status" value="1"/>
</dbReference>
<feature type="region of interest" description="Disordered" evidence="3">
    <location>
        <begin position="275"/>
        <end position="310"/>
    </location>
</feature>
<evidence type="ECO:0000313" key="5">
    <source>
        <dbReference type="EMBL" id="KAJ2842195.1"/>
    </source>
</evidence>
<dbReference type="InterPro" id="IPR012677">
    <property type="entry name" value="Nucleotide-bd_a/b_plait_sf"/>
</dbReference>
<sequence length="310" mass="33849">DIRVNWAYTSGTPSHEDTSNHFPIFVGDLSSEVNDQVLAKAFSVFPSMSDARVMWDMTSGKSRGYGFVSFRDRADAEKAVGQMNGEWLGSRAIRVNWANQKAAKPRHESQPSQPLSYEAVCDQTAQYNTTVYVGNLTNYTTQEQLQALFQPFGFVLELRMQVDRGFAFVKMDTHENAAMSITQLHGMSLNGRLLKCSWGKDRLTDPKAAFGAIAAAAAANPAYTYPYVYGMPQQQFNVAGANQQQPPPPANNPQSWNNFAYESYGAYYGNPGYPQPGQMVPPGTLSGAPSAGPGTMPATPHASQSPEGSY</sequence>
<comment type="caution">
    <text evidence="5">The sequence shown here is derived from an EMBL/GenBank/DDBJ whole genome shotgun (WGS) entry which is preliminary data.</text>
</comment>
<dbReference type="GO" id="GO:0003729">
    <property type="term" value="F:mRNA binding"/>
    <property type="evidence" value="ECO:0007669"/>
    <property type="project" value="TreeGrafter"/>
</dbReference>
<dbReference type="InterPro" id="IPR000504">
    <property type="entry name" value="RRM_dom"/>
</dbReference>
<feature type="non-terminal residue" evidence="5">
    <location>
        <position position="1"/>
    </location>
</feature>
<evidence type="ECO:0000256" key="1">
    <source>
        <dbReference type="ARBA" id="ARBA00022884"/>
    </source>
</evidence>
<dbReference type="InterPro" id="IPR050502">
    <property type="entry name" value="Euk_RNA-bind_prot"/>
</dbReference>
<dbReference type="PANTHER" id="PTHR48025:SF20">
    <property type="entry name" value="TIA1 CYTOTOXIC GRANULE ASSOCIATED RNA BINDING PROTEIN"/>
    <property type="match status" value="1"/>
</dbReference>
<evidence type="ECO:0000259" key="4">
    <source>
        <dbReference type="PROSITE" id="PS50102"/>
    </source>
</evidence>
<dbReference type="SMART" id="SM00360">
    <property type="entry name" value="RRM"/>
    <property type="match status" value="2"/>
</dbReference>
<dbReference type="SUPFAM" id="SSF54928">
    <property type="entry name" value="RNA-binding domain, RBD"/>
    <property type="match status" value="2"/>
</dbReference>